<feature type="domain" description="DUF6396" evidence="2">
    <location>
        <begin position="207"/>
        <end position="314"/>
    </location>
</feature>
<dbReference type="Gene3D" id="1.25.40.10">
    <property type="entry name" value="Tetratricopeptide repeat domain"/>
    <property type="match status" value="1"/>
</dbReference>
<keyword evidence="4" id="KW-1185">Reference proteome</keyword>
<evidence type="ECO:0000313" key="4">
    <source>
        <dbReference type="Proteomes" id="UP000252458"/>
    </source>
</evidence>
<proteinExistence type="predicted"/>
<dbReference type="SMART" id="SM00671">
    <property type="entry name" value="SEL1"/>
    <property type="match status" value="3"/>
</dbReference>
<dbReference type="PANTHER" id="PTHR11102">
    <property type="entry name" value="SEL-1-LIKE PROTEIN"/>
    <property type="match status" value="1"/>
</dbReference>
<dbReference type="Pfam" id="PF08238">
    <property type="entry name" value="Sel1"/>
    <property type="match status" value="2"/>
</dbReference>
<comment type="caution">
    <text evidence="3">The sequence shown here is derived from an EMBL/GenBank/DDBJ whole genome shotgun (WGS) entry which is preliminary data.</text>
</comment>
<evidence type="ECO:0000313" key="3">
    <source>
        <dbReference type="EMBL" id="RBB33103.1"/>
    </source>
</evidence>
<name>A0A365QKI8_9BURK</name>
<dbReference type="SUPFAM" id="SSF81901">
    <property type="entry name" value="HCP-like"/>
    <property type="match status" value="1"/>
</dbReference>
<dbReference type="Pfam" id="PF19933">
    <property type="entry name" value="DUF6396"/>
    <property type="match status" value="1"/>
</dbReference>
<dbReference type="EMBL" id="QMFZ01000049">
    <property type="protein sequence ID" value="RBB33103.1"/>
    <property type="molecule type" value="Genomic_DNA"/>
</dbReference>
<evidence type="ECO:0000256" key="1">
    <source>
        <dbReference type="SAM" id="MobiDB-lite"/>
    </source>
</evidence>
<protein>
    <submittedName>
        <fullName evidence="3">Sel1 repeat family protein</fullName>
    </submittedName>
</protein>
<feature type="region of interest" description="Disordered" evidence="1">
    <location>
        <begin position="306"/>
        <end position="342"/>
    </location>
</feature>
<accession>A0A365QKI8</accession>
<reference evidence="3 4" key="1">
    <citation type="submission" date="2018-06" db="EMBL/GenBank/DDBJ databases">
        <title>Draft genome sequence of Burkholderia reimsis strain BE51 isolated from a French agricultural soil.</title>
        <authorList>
            <person name="Esmaeel Q."/>
        </authorList>
    </citation>
    <scope>NUCLEOTIDE SEQUENCE [LARGE SCALE GENOMIC DNA]</scope>
    <source>
        <strain evidence="3 4">BE51</strain>
    </source>
</reference>
<organism evidence="3 4">
    <name type="scientific">Burkholderia reimsis</name>
    <dbReference type="NCBI Taxonomy" id="2234132"/>
    <lineage>
        <taxon>Bacteria</taxon>
        <taxon>Pseudomonadati</taxon>
        <taxon>Pseudomonadota</taxon>
        <taxon>Betaproteobacteria</taxon>
        <taxon>Burkholderiales</taxon>
        <taxon>Burkholderiaceae</taxon>
        <taxon>Burkholderia</taxon>
    </lineage>
</organism>
<sequence>MPSQSEISAVRANLAFTCVHEADHLPPLDPEADKLFKYGLFLEKLDGHKDLNAAARYYRIASAYGHYKANHNLQLLVSQGRADSPHPDRETIDLVEKLIKAGVPGGYYDMGHYLELGYGVEQNADKARRYFRKAADLGSPEAQAYVANLLAPIDKAPDIARQMRQCAVDQGQRDAANTLGIDLQTDKLFPEAVKVFQKGVAAGDTLSALALEEGFKAPPATNELNYLALASDPERSRRYKLIGKFIDEREGHNPKVPDIDKIVPLPPAKLPPWDGTFQWQKEQDAAVPPQKPSEELVHRLAKSKNLDPATGLPLSSGEAKTSQVDEPAEPRARTPIGTTAKAGARCPESGVWCAQIRPELQANTTRTFSKGDVLPLLDVYEPRPLALLDSVFGKRRYTTDVIWKLVAYEKA</sequence>
<gene>
    <name evidence="3" type="ORF">DPV79_36275</name>
</gene>
<dbReference type="InterPro" id="IPR006597">
    <property type="entry name" value="Sel1-like"/>
</dbReference>
<dbReference type="InterPro" id="IPR045653">
    <property type="entry name" value="DUF6396"/>
</dbReference>
<dbReference type="Proteomes" id="UP000252458">
    <property type="component" value="Unassembled WGS sequence"/>
</dbReference>
<dbReference type="InterPro" id="IPR011990">
    <property type="entry name" value="TPR-like_helical_dom_sf"/>
</dbReference>
<dbReference type="PANTHER" id="PTHR11102:SF160">
    <property type="entry name" value="ERAD-ASSOCIATED E3 UBIQUITIN-PROTEIN LIGASE COMPONENT HRD3"/>
    <property type="match status" value="1"/>
</dbReference>
<dbReference type="InterPro" id="IPR050767">
    <property type="entry name" value="Sel1_AlgK"/>
</dbReference>
<dbReference type="AlphaFoldDB" id="A0A365QKI8"/>
<evidence type="ECO:0000259" key="2">
    <source>
        <dbReference type="Pfam" id="PF19933"/>
    </source>
</evidence>